<evidence type="ECO:0000256" key="2">
    <source>
        <dbReference type="SAM" id="MobiDB-lite"/>
    </source>
</evidence>
<evidence type="ECO:0000313" key="4">
    <source>
        <dbReference type="EMBL" id="PVM73814.1"/>
    </source>
</evidence>
<evidence type="ECO:0000256" key="1">
    <source>
        <dbReference type="ARBA" id="ARBA00022801"/>
    </source>
</evidence>
<name>A0A2T9J156_9CAUL</name>
<dbReference type="GO" id="GO:0004252">
    <property type="term" value="F:serine-type endopeptidase activity"/>
    <property type="evidence" value="ECO:0007669"/>
    <property type="project" value="TreeGrafter"/>
</dbReference>
<feature type="domain" description="Peptidase S9 prolyl oligopeptidase catalytic" evidence="3">
    <location>
        <begin position="472"/>
        <end position="663"/>
    </location>
</feature>
<keyword evidence="1" id="KW-0378">Hydrolase</keyword>
<evidence type="ECO:0000313" key="5">
    <source>
        <dbReference type="Proteomes" id="UP000244913"/>
    </source>
</evidence>
<dbReference type="SUPFAM" id="SSF53474">
    <property type="entry name" value="alpha/beta-Hydrolases"/>
    <property type="match status" value="1"/>
</dbReference>
<feature type="region of interest" description="Disordered" evidence="2">
    <location>
        <begin position="15"/>
        <end position="41"/>
    </location>
</feature>
<keyword evidence="5" id="KW-1185">Reference proteome</keyword>
<dbReference type="InterPro" id="IPR001375">
    <property type="entry name" value="Peptidase_S9_cat"/>
</dbReference>
<dbReference type="GO" id="GO:0006508">
    <property type="term" value="P:proteolysis"/>
    <property type="evidence" value="ECO:0007669"/>
    <property type="project" value="InterPro"/>
</dbReference>
<dbReference type="InterPro" id="IPR029058">
    <property type="entry name" value="AB_hydrolase_fold"/>
</dbReference>
<dbReference type="Pfam" id="PF00326">
    <property type="entry name" value="Peptidase_S9"/>
    <property type="match status" value="1"/>
</dbReference>
<dbReference type="Proteomes" id="UP000244913">
    <property type="component" value="Unassembled WGS sequence"/>
</dbReference>
<accession>A0A2T9J156</accession>
<dbReference type="EMBL" id="QDKP01000058">
    <property type="protein sequence ID" value="PVM73814.1"/>
    <property type="molecule type" value="Genomic_DNA"/>
</dbReference>
<organism evidence="4 5">
    <name type="scientific">Caulobacter radicis</name>
    <dbReference type="NCBI Taxonomy" id="2172650"/>
    <lineage>
        <taxon>Bacteria</taxon>
        <taxon>Pseudomonadati</taxon>
        <taxon>Pseudomonadota</taxon>
        <taxon>Alphaproteobacteria</taxon>
        <taxon>Caulobacterales</taxon>
        <taxon>Caulobacteraceae</taxon>
        <taxon>Caulobacter</taxon>
    </lineage>
</organism>
<dbReference type="AlphaFoldDB" id="A0A2T9J156"/>
<comment type="caution">
    <text evidence="4">The sequence shown here is derived from an EMBL/GenBank/DDBJ whole genome shotgun (WGS) entry which is preliminary data.</text>
</comment>
<protein>
    <submittedName>
        <fullName evidence="4">S9 family peptidase</fullName>
    </submittedName>
</protein>
<gene>
    <name evidence="4" type="ORF">DDF65_19515</name>
</gene>
<sequence>MIAAASSAPLAIDHAFAADDKPGEKTGDPKKADAKKVETKTDKTVIVPPSVDELLQGAEVLDTALSPDGSRVAILVERKKGDKTNALIIFYETAGSDESIKPVQLGETVVDQVEWANEERLLIWVRMTKDAKGHPMGLYFYGEFIPIPVRRILAIGADGRDPVVLFNNQKGVMKRQFNLANVVDRMNTDPKRILMQIWDTVTECETLYVVDVYTGEAVHLERGAPSTDGWYTQNGVPVIRYDSNARGTVVSVMARAPGEKEWKLYKKVRRNELKKLSDLEFVAPTPEPGVLLMLSTDEGADMPTIRRFDTRSMSVGDVVSHDDKRPIQGVFVDESYKTLSISVSDDRTNHRFLDPKLAAHYKGINAFFGDECNVSPFDVSADHKRFIFFVSGPRQPGAFWLYDLDRKDLRLLGDKRPWLTQERLAPMKALPVKTRDGQTITAYLTTPVIASDKPRPMVVLPHGGPEVRDTLSFDLFAQALAAQGWLVLQPNFRGSGGYGKAFANAGRKHWGDLMQEDVEDAVAQVVASGAADPDRIAICGVSYGGYAALMGAVRKPDLYKAVVSIAGDADLVESLAFSRSEDGSDSDAYAYWCKTIGDPRADKAMLVAASPSERAAEIKAPVLLIHGTEDTIVTPKQSKIMAKALKAAGKPCEHVEMKGVGHRDWSDDNWKLVLTKSIEHIRKGFA</sequence>
<dbReference type="SUPFAM" id="SSF82171">
    <property type="entry name" value="DPP6 N-terminal domain-like"/>
    <property type="match status" value="1"/>
</dbReference>
<evidence type="ECO:0000259" key="3">
    <source>
        <dbReference type="Pfam" id="PF00326"/>
    </source>
</evidence>
<dbReference type="PANTHER" id="PTHR42776">
    <property type="entry name" value="SERINE PEPTIDASE S9 FAMILY MEMBER"/>
    <property type="match status" value="1"/>
</dbReference>
<proteinExistence type="predicted"/>
<dbReference type="Gene3D" id="3.40.50.1820">
    <property type="entry name" value="alpha/beta hydrolase"/>
    <property type="match status" value="1"/>
</dbReference>
<reference evidence="4 5" key="1">
    <citation type="submission" date="2018-04" db="EMBL/GenBank/DDBJ databases">
        <title>The genome sequence of Caulobacter sp. 736.</title>
        <authorList>
            <person name="Gao J."/>
            <person name="Sun J."/>
        </authorList>
    </citation>
    <scope>NUCLEOTIDE SEQUENCE [LARGE SCALE GENOMIC DNA]</scope>
    <source>
        <strain evidence="4 5">736</strain>
    </source>
</reference>
<feature type="compositionally biased region" description="Basic and acidic residues" evidence="2">
    <location>
        <begin position="16"/>
        <end position="41"/>
    </location>
</feature>
<dbReference type="PANTHER" id="PTHR42776:SF27">
    <property type="entry name" value="DIPEPTIDYL PEPTIDASE FAMILY MEMBER 6"/>
    <property type="match status" value="1"/>
</dbReference>